<dbReference type="Proteomes" id="UP000638648">
    <property type="component" value="Unassembled WGS sequence"/>
</dbReference>
<protein>
    <submittedName>
        <fullName evidence="2">Uncharacterized protein (TIGR02679 family)</fullName>
    </submittedName>
</protein>
<reference evidence="2" key="1">
    <citation type="submission" date="2020-10" db="EMBL/GenBank/DDBJ databases">
        <title>Sequencing the genomes of 1000 actinobacteria strains.</title>
        <authorList>
            <person name="Klenk H.-P."/>
        </authorList>
    </citation>
    <scope>NUCLEOTIDE SEQUENCE</scope>
    <source>
        <strain evidence="2">DSM 45354</strain>
    </source>
</reference>
<keyword evidence="3" id="KW-1185">Reference proteome</keyword>
<dbReference type="AlphaFoldDB" id="A0A927MNG8"/>
<organism evidence="2 3">
    <name type="scientific">Actinopolymorpha pittospori</name>
    <dbReference type="NCBI Taxonomy" id="648752"/>
    <lineage>
        <taxon>Bacteria</taxon>
        <taxon>Bacillati</taxon>
        <taxon>Actinomycetota</taxon>
        <taxon>Actinomycetes</taxon>
        <taxon>Propionibacteriales</taxon>
        <taxon>Actinopolymorphaceae</taxon>
        <taxon>Actinopolymorpha</taxon>
    </lineage>
</organism>
<gene>
    <name evidence="2" type="ORF">HEB94_000783</name>
</gene>
<accession>A0A927MNG8</accession>
<sequence>MQGVEAAARRELWTVLEVTPDLVSGTVLAWGLRPPGHDLWSEMMRQRAHLGTVTHLTLQELRGPAAGVQLAEPGSLMSVCENPQVLQAAARAGAPSPLLCTSGNPASVGWQIVRELLGSSVRLRYHGDFDWPGVTIAGRLYANGVVPWRMQADDYFSAVAMLPADSRLGLEGVPVATPWDPRLAAAMHEQQVAVQESLLEVLLPDLTQTLRLSPIDR</sequence>
<evidence type="ECO:0000313" key="3">
    <source>
        <dbReference type="Proteomes" id="UP000638648"/>
    </source>
</evidence>
<dbReference type="Pfam" id="PF09664">
    <property type="entry name" value="DUF2399"/>
    <property type="match status" value="1"/>
</dbReference>
<dbReference type="EMBL" id="JADBEM010000001">
    <property type="protein sequence ID" value="MBE1603935.1"/>
    <property type="molecule type" value="Genomic_DNA"/>
</dbReference>
<evidence type="ECO:0000313" key="2">
    <source>
        <dbReference type="EMBL" id="MBE1603935.1"/>
    </source>
</evidence>
<proteinExistence type="predicted"/>
<feature type="domain" description="DUF2399" evidence="1">
    <location>
        <begin position="54"/>
        <end position="206"/>
    </location>
</feature>
<dbReference type="InterPro" id="IPR024465">
    <property type="entry name" value="DUF2399"/>
</dbReference>
<dbReference type="RefSeq" id="WP_192748623.1">
    <property type="nucleotide sequence ID" value="NZ_BAABJL010000256.1"/>
</dbReference>
<name>A0A927MNG8_9ACTN</name>
<evidence type="ECO:0000259" key="1">
    <source>
        <dbReference type="Pfam" id="PF09664"/>
    </source>
</evidence>
<comment type="caution">
    <text evidence="2">The sequence shown here is derived from an EMBL/GenBank/DDBJ whole genome shotgun (WGS) entry which is preliminary data.</text>
</comment>